<feature type="transmembrane region" description="Helical" evidence="1">
    <location>
        <begin position="37"/>
        <end position="55"/>
    </location>
</feature>
<dbReference type="InterPro" id="IPR008756">
    <property type="entry name" value="Peptidase_M56"/>
</dbReference>
<feature type="transmembrane region" description="Helical" evidence="1">
    <location>
        <begin position="100"/>
        <end position="121"/>
    </location>
</feature>
<organism evidence="3 4">
    <name type="scientific">Rhabdobacter roseus</name>
    <dbReference type="NCBI Taxonomy" id="1655419"/>
    <lineage>
        <taxon>Bacteria</taxon>
        <taxon>Pseudomonadati</taxon>
        <taxon>Bacteroidota</taxon>
        <taxon>Cytophagia</taxon>
        <taxon>Cytophagales</taxon>
        <taxon>Cytophagaceae</taxon>
        <taxon>Rhabdobacter</taxon>
    </lineage>
</organism>
<accession>A0A840U639</accession>
<feature type="transmembrane region" description="Helical" evidence="1">
    <location>
        <begin position="7"/>
        <end position="25"/>
    </location>
</feature>
<keyword evidence="4" id="KW-1185">Reference proteome</keyword>
<keyword evidence="1" id="KW-0472">Membrane</keyword>
<dbReference type="PANTHER" id="PTHR34978:SF3">
    <property type="entry name" value="SLR0241 PROTEIN"/>
    <property type="match status" value="1"/>
</dbReference>
<dbReference type="EMBL" id="JACHGF010000015">
    <property type="protein sequence ID" value="MBB5287289.1"/>
    <property type="molecule type" value="Genomic_DNA"/>
</dbReference>
<dbReference type="CDD" id="cd07341">
    <property type="entry name" value="M56_BlaR1_MecR1_like"/>
    <property type="match status" value="1"/>
</dbReference>
<reference evidence="3 4" key="1">
    <citation type="submission" date="2020-08" db="EMBL/GenBank/DDBJ databases">
        <title>Genomic Encyclopedia of Type Strains, Phase IV (KMG-IV): sequencing the most valuable type-strain genomes for metagenomic binning, comparative biology and taxonomic classification.</title>
        <authorList>
            <person name="Goeker M."/>
        </authorList>
    </citation>
    <scope>NUCLEOTIDE SEQUENCE [LARGE SCALE GENOMIC DNA]</scope>
    <source>
        <strain evidence="3 4">DSM 105074</strain>
    </source>
</reference>
<keyword evidence="1" id="KW-0812">Transmembrane</keyword>
<gene>
    <name evidence="3" type="ORF">HNQ92_005452</name>
</gene>
<dbReference type="PANTHER" id="PTHR34978">
    <property type="entry name" value="POSSIBLE SENSOR-TRANSDUCER PROTEIN BLAR"/>
    <property type="match status" value="1"/>
</dbReference>
<evidence type="ECO:0000313" key="4">
    <source>
        <dbReference type="Proteomes" id="UP000557307"/>
    </source>
</evidence>
<evidence type="ECO:0000313" key="3">
    <source>
        <dbReference type="EMBL" id="MBB5287289.1"/>
    </source>
</evidence>
<dbReference type="Pfam" id="PF05569">
    <property type="entry name" value="Peptidase_M56"/>
    <property type="match status" value="1"/>
</dbReference>
<protein>
    <recommendedName>
        <fullName evidence="2">Peptidase M56 domain-containing protein</fullName>
    </recommendedName>
</protein>
<dbReference type="Proteomes" id="UP000557307">
    <property type="component" value="Unassembled WGS sequence"/>
</dbReference>
<evidence type="ECO:0000256" key="1">
    <source>
        <dbReference type="SAM" id="Phobius"/>
    </source>
</evidence>
<sequence length="637" mass="73250">MTPLTEYLAKVTLSLAVVGLFYWLVLRRHTFYNWNRWYLLFYSALAFFIPFINLSKPIEKAAWVPPKLIQSVPSFSSLPAPEAVLAVDVNQPSTYPFDDFLMYLFGAGCLLMALRLGILYFSYLRLKKKAELVADEAVKLYHVAADIAPFSFGRAVFVNPALHTEDELREIILHELVHVRQKHTLDVIWAECLCLLNWYNPFAWLIRHAIRQNLEFIADRRVLEQGIDAKAYQYLLLKVVGGPDFRVAHSFNLSSLKQRIRMMNRPKTPSVYLLRFLFFVPLLALLLVVFRKELGVAAATKPMAGISAEEEKAIVVTGLLLDAASGQPIAGLPISLSVNGRLVQTLHTDRDGFYFWRYDLKNNADSLMSYDLLSADGTYFFAKSTHLGDATGDWGWATTQVHIEYLNKKNERGAPHDWFLISDERLETVMRSVHAKRNIKELLLEKLPAFAEEHALKVDFQNTYKILPNQLITKFKKGYFNQQKELMGYESVTEFYLDGKKVDYEEINQTFKKRPVALLKEDQTGEGSFWNKKMVFLTFPLYKDAPPKHLLTAKNVAWKTVEDFDLATLQSEPYFLDGFRQVYGVGSNLIPLKEEIKRVAVFKGTLARYYDQQLDHLWWIETRPAPEIQGRPAFAGK</sequence>
<dbReference type="AlphaFoldDB" id="A0A840U639"/>
<feature type="transmembrane region" description="Helical" evidence="1">
    <location>
        <begin position="271"/>
        <end position="290"/>
    </location>
</feature>
<keyword evidence="1" id="KW-1133">Transmembrane helix</keyword>
<proteinExistence type="predicted"/>
<comment type="caution">
    <text evidence="3">The sequence shown here is derived from an EMBL/GenBank/DDBJ whole genome shotgun (WGS) entry which is preliminary data.</text>
</comment>
<feature type="domain" description="Peptidase M56" evidence="2">
    <location>
        <begin position="9"/>
        <end position="262"/>
    </location>
</feature>
<evidence type="ECO:0000259" key="2">
    <source>
        <dbReference type="Pfam" id="PF05569"/>
    </source>
</evidence>
<name>A0A840U639_9BACT</name>
<dbReference type="RefSeq" id="WP_184179231.1">
    <property type="nucleotide sequence ID" value="NZ_JACHGF010000015.1"/>
</dbReference>
<dbReference type="InterPro" id="IPR052173">
    <property type="entry name" value="Beta-lactam_resp_regulator"/>
</dbReference>